<evidence type="ECO:0000313" key="1">
    <source>
        <dbReference type="EMBL" id="EOO01338.1"/>
    </source>
</evidence>
<name>R8BPM9_PHAM7</name>
<evidence type="ECO:0000313" key="2">
    <source>
        <dbReference type="Proteomes" id="UP000014074"/>
    </source>
</evidence>
<accession>R8BPM9</accession>
<protein>
    <submittedName>
        <fullName evidence="1">Uncharacterized protein</fullName>
    </submittedName>
</protein>
<reference evidence="2" key="1">
    <citation type="journal article" date="2013" name="Genome Announc.">
        <title>Draft genome sequence of the ascomycete Phaeoacremonium aleophilum strain UCR-PA7, a causal agent of the esca disease complex in grapevines.</title>
        <authorList>
            <person name="Blanco-Ulate B."/>
            <person name="Rolshausen P."/>
            <person name="Cantu D."/>
        </authorList>
    </citation>
    <scope>NUCLEOTIDE SEQUENCE [LARGE SCALE GENOMIC DNA]</scope>
    <source>
        <strain evidence="2">UCR-PA7</strain>
    </source>
</reference>
<dbReference type="EMBL" id="KB933008">
    <property type="protein sequence ID" value="EOO01338.1"/>
    <property type="molecule type" value="Genomic_DNA"/>
</dbReference>
<sequence length="263" mass="28923">MASTSVHKGMVIPGLDIAPTMDNLEKSRLAYNALPDDCDQPNVTDAVLADLKGLLQKYNVQEKFGYHLVHGHLQLAPGRVMLGQPMAKLDACWTRPTNFKEVALRDVHGHIFVLDSDGEFTPYEYRQGPPAQITANETAFIRAIQSYLVQKNLASLIGIELLGREGTSEDMQEFVLSSNHGTVMMNANMTNADKAYRVTGWSLVPNVDGTAELKGNQQHAETVKGPHKVFIDGKALPHANGSATYDIDEEAVIDALRREQVIN</sequence>
<dbReference type="eggNOG" id="ENOG502SVH9">
    <property type="taxonomic scope" value="Eukaryota"/>
</dbReference>
<gene>
    <name evidence="1" type="ORF">UCRPA7_3169</name>
</gene>
<keyword evidence="2" id="KW-1185">Reference proteome</keyword>
<dbReference type="RefSeq" id="XP_007913922.1">
    <property type="nucleotide sequence ID" value="XM_007915731.1"/>
</dbReference>
<dbReference type="OrthoDB" id="2322999at2759"/>
<dbReference type="Proteomes" id="UP000014074">
    <property type="component" value="Unassembled WGS sequence"/>
</dbReference>
<dbReference type="HOGENOM" id="CLU_077469_0_0_1"/>
<organism evidence="1 2">
    <name type="scientific">Phaeoacremonium minimum (strain UCR-PA7)</name>
    <name type="common">Esca disease fungus</name>
    <name type="synonym">Togninia minima</name>
    <dbReference type="NCBI Taxonomy" id="1286976"/>
    <lineage>
        <taxon>Eukaryota</taxon>
        <taxon>Fungi</taxon>
        <taxon>Dikarya</taxon>
        <taxon>Ascomycota</taxon>
        <taxon>Pezizomycotina</taxon>
        <taxon>Sordariomycetes</taxon>
        <taxon>Sordariomycetidae</taxon>
        <taxon>Togniniales</taxon>
        <taxon>Togniniaceae</taxon>
        <taxon>Phaeoacremonium</taxon>
    </lineage>
</organism>
<dbReference type="AlphaFoldDB" id="R8BPM9"/>
<proteinExistence type="predicted"/>
<dbReference type="GeneID" id="19323491"/>
<dbReference type="KEGG" id="tmn:UCRPA7_3169"/>